<evidence type="ECO:0000256" key="2">
    <source>
        <dbReference type="ARBA" id="ARBA00005019"/>
    </source>
</evidence>
<dbReference type="PANTHER" id="PTHR21342">
    <property type="entry name" value="PHOSPHOPANTETHEINE ADENYLYLTRANSFERASE"/>
    <property type="match status" value="1"/>
</dbReference>
<proteinExistence type="inferred from homology"/>
<keyword evidence="4 11" id="KW-0662">Pyridine nucleotide biosynthesis</keyword>
<evidence type="ECO:0000256" key="5">
    <source>
        <dbReference type="ARBA" id="ARBA00022679"/>
    </source>
</evidence>
<evidence type="ECO:0000256" key="9">
    <source>
        <dbReference type="ARBA" id="ARBA00023027"/>
    </source>
</evidence>
<dbReference type="NCBIfam" id="TIGR00125">
    <property type="entry name" value="cyt_tran_rel"/>
    <property type="match status" value="1"/>
</dbReference>
<evidence type="ECO:0000256" key="8">
    <source>
        <dbReference type="ARBA" id="ARBA00022840"/>
    </source>
</evidence>
<comment type="pathway">
    <text evidence="2 11">Cofactor biosynthesis; NAD(+) biosynthesis; deamido-NAD(+) from nicotinate D-ribonucleotide: step 1/1.</text>
</comment>
<dbReference type="SUPFAM" id="SSF52374">
    <property type="entry name" value="Nucleotidylyl transferase"/>
    <property type="match status" value="1"/>
</dbReference>
<dbReference type="GO" id="GO:0009435">
    <property type="term" value="P:NAD+ biosynthetic process"/>
    <property type="evidence" value="ECO:0007669"/>
    <property type="project" value="UniProtKB-UniRule"/>
</dbReference>
<evidence type="ECO:0000256" key="1">
    <source>
        <dbReference type="ARBA" id="ARBA00002324"/>
    </source>
</evidence>
<dbReference type="Pfam" id="PF01467">
    <property type="entry name" value="CTP_transf_like"/>
    <property type="match status" value="1"/>
</dbReference>
<dbReference type="InterPro" id="IPR014729">
    <property type="entry name" value="Rossmann-like_a/b/a_fold"/>
</dbReference>
<evidence type="ECO:0000259" key="12">
    <source>
        <dbReference type="Pfam" id="PF01467"/>
    </source>
</evidence>
<dbReference type="HAMAP" id="MF_00244">
    <property type="entry name" value="NaMN_adenylyltr"/>
    <property type="match status" value="1"/>
</dbReference>
<dbReference type="Proteomes" id="UP000673447">
    <property type="component" value="Unassembled WGS sequence"/>
</dbReference>
<dbReference type="NCBIfam" id="TIGR00482">
    <property type="entry name" value="nicotinate (nicotinamide) nucleotide adenylyltransferase"/>
    <property type="match status" value="1"/>
</dbReference>
<accession>A0A940X5P1</accession>
<evidence type="ECO:0000256" key="3">
    <source>
        <dbReference type="ARBA" id="ARBA00009014"/>
    </source>
</evidence>
<dbReference type="EC" id="2.7.7.18" evidence="11"/>
<dbReference type="Gene3D" id="3.40.50.620">
    <property type="entry name" value="HUPs"/>
    <property type="match status" value="1"/>
</dbReference>
<dbReference type="PANTHER" id="PTHR21342:SF0">
    <property type="entry name" value="BIFUNCTIONAL NMN ADENYLYLTRANSFERASE_NUDIX HYDROLASE"/>
    <property type="match status" value="1"/>
</dbReference>
<comment type="function">
    <text evidence="1 11">Catalyzes the reversible adenylation of nicotinate mononucleotide (NaMN) to nicotinic acid adenine dinucleotide (NaAD).</text>
</comment>
<evidence type="ECO:0000256" key="6">
    <source>
        <dbReference type="ARBA" id="ARBA00022695"/>
    </source>
</evidence>
<keyword evidence="7 11" id="KW-0547">Nucleotide-binding</keyword>
<feature type="domain" description="Cytidyltransferase-like" evidence="12">
    <location>
        <begin position="5"/>
        <end position="190"/>
    </location>
</feature>
<reference evidence="13" key="2">
    <citation type="submission" date="2021-03" db="EMBL/GenBank/DDBJ databases">
        <authorList>
            <person name="Cao W."/>
        </authorList>
    </citation>
    <scope>NUCLEOTIDE SEQUENCE</scope>
    <source>
        <strain evidence="13">110414</strain>
    </source>
</reference>
<comment type="caution">
    <text evidence="13">The sequence shown here is derived from an EMBL/GenBank/DDBJ whole genome shotgun (WGS) entry which is preliminary data.</text>
</comment>
<dbReference type="GO" id="GO:0004515">
    <property type="term" value="F:nicotinate-nucleotide adenylyltransferase activity"/>
    <property type="evidence" value="ECO:0007669"/>
    <property type="project" value="UniProtKB-UniRule"/>
</dbReference>
<dbReference type="InterPro" id="IPR004821">
    <property type="entry name" value="Cyt_trans-like"/>
</dbReference>
<name>A0A940X5P1_9GAMM</name>
<gene>
    <name evidence="11 13" type="primary">nadD</name>
    <name evidence="13" type="ORF">J5837_10740</name>
</gene>
<dbReference type="EMBL" id="JAGKTC010000002">
    <property type="protein sequence ID" value="MBP3984889.1"/>
    <property type="molecule type" value="Genomic_DNA"/>
</dbReference>
<dbReference type="GO" id="GO:0005524">
    <property type="term" value="F:ATP binding"/>
    <property type="evidence" value="ECO:0007669"/>
    <property type="project" value="UniProtKB-KW"/>
</dbReference>
<keyword evidence="14" id="KW-1185">Reference proteome</keyword>
<evidence type="ECO:0000313" key="13">
    <source>
        <dbReference type="EMBL" id="MBP3984889.1"/>
    </source>
</evidence>
<evidence type="ECO:0000256" key="11">
    <source>
        <dbReference type="HAMAP-Rule" id="MF_00244"/>
    </source>
</evidence>
<dbReference type="AlphaFoldDB" id="A0A940X5P1"/>
<evidence type="ECO:0000256" key="4">
    <source>
        <dbReference type="ARBA" id="ARBA00022642"/>
    </source>
</evidence>
<keyword evidence="5 11" id="KW-0808">Transferase</keyword>
<keyword evidence="8 11" id="KW-0067">ATP-binding</keyword>
<reference evidence="13" key="1">
    <citation type="journal article" date="2016" name="Int. J. Syst. Evol. Microbiol.">
        <title>Pseudoxanthomonas helianthi sp. nov., isolated from roots of Jerusalem artichoke (Helianthus tuberosus).</title>
        <authorList>
            <person name="Kittiwongwattana C."/>
            <person name="Thawai C."/>
        </authorList>
    </citation>
    <scope>NUCLEOTIDE SEQUENCE</scope>
    <source>
        <strain evidence="13">110414</strain>
    </source>
</reference>
<dbReference type="NCBIfam" id="NF000839">
    <property type="entry name" value="PRK00071.1-1"/>
    <property type="match status" value="1"/>
</dbReference>
<comment type="catalytic activity">
    <reaction evidence="10 11">
        <text>nicotinate beta-D-ribonucleotide + ATP + H(+) = deamido-NAD(+) + diphosphate</text>
        <dbReference type="Rhea" id="RHEA:22860"/>
        <dbReference type="ChEBI" id="CHEBI:15378"/>
        <dbReference type="ChEBI" id="CHEBI:30616"/>
        <dbReference type="ChEBI" id="CHEBI:33019"/>
        <dbReference type="ChEBI" id="CHEBI:57502"/>
        <dbReference type="ChEBI" id="CHEBI:58437"/>
        <dbReference type="EC" id="2.7.7.18"/>
    </reaction>
</comment>
<sequence>MLHLYYGGTFDPFHNGHLAIARSARDELGVEVRLMPAADPPHRAPPGATATQRAKMLDLAAAAETGLVVDRRELRRAERDPDSRSWTIDTLRELRAEFGDQARIALLVGADSFIGLPTWREWRSLFALAHFVVAERPGSPLDGELPDALAEAVRERWAATPAELEATPIGRVYRLRQPLHPESATDIRHRIATGEPWRELVPPAVARFIAMNGLYRRPAL</sequence>
<dbReference type="RefSeq" id="WP_210536735.1">
    <property type="nucleotide sequence ID" value="NZ_JAGKTC010000002.1"/>
</dbReference>
<dbReference type="InterPro" id="IPR005248">
    <property type="entry name" value="NadD/NMNAT"/>
</dbReference>
<keyword evidence="6 11" id="KW-0548">Nucleotidyltransferase</keyword>
<dbReference type="CDD" id="cd02165">
    <property type="entry name" value="NMNAT"/>
    <property type="match status" value="1"/>
</dbReference>
<organism evidence="13 14">
    <name type="scientific">Pseudoxanthomonas helianthi</name>
    <dbReference type="NCBI Taxonomy" id="1453541"/>
    <lineage>
        <taxon>Bacteria</taxon>
        <taxon>Pseudomonadati</taxon>
        <taxon>Pseudomonadota</taxon>
        <taxon>Gammaproteobacteria</taxon>
        <taxon>Lysobacterales</taxon>
        <taxon>Lysobacteraceae</taxon>
        <taxon>Pseudoxanthomonas</taxon>
    </lineage>
</organism>
<comment type="similarity">
    <text evidence="3 11">Belongs to the NadD family.</text>
</comment>
<keyword evidence="9 11" id="KW-0520">NAD</keyword>
<protein>
    <recommendedName>
        <fullName evidence="11">Probable nicotinate-nucleotide adenylyltransferase</fullName>
        <ecNumber evidence="11">2.7.7.18</ecNumber>
    </recommendedName>
    <alternativeName>
        <fullName evidence="11">Deamido-NAD(+) diphosphorylase</fullName>
    </alternativeName>
    <alternativeName>
        <fullName evidence="11">Deamido-NAD(+) pyrophosphorylase</fullName>
    </alternativeName>
    <alternativeName>
        <fullName evidence="11">Nicotinate mononucleotide adenylyltransferase</fullName>
        <shortName evidence="11">NaMN adenylyltransferase</shortName>
    </alternativeName>
</protein>
<evidence type="ECO:0000313" key="14">
    <source>
        <dbReference type="Proteomes" id="UP000673447"/>
    </source>
</evidence>
<evidence type="ECO:0000256" key="10">
    <source>
        <dbReference type="ARBA" id="ARBA00048721"/>
    </source>
</evidence>
<evidence type="ECO:0000256" key="7">
    <source>
        <dbReference type="ARBA" id="ARBA00022741"/>
    </source>
</evidence>